<keyword evidence="2" id="KW-1185">Reference proteome</keyword>
<dbReference type="EMBL" id="SMLK01000003">
    <property type="protein sequence ID" value="TFZ02105.1"/>
    <property type="molecule type" value="Genomic_DNA"/>
</dbReference>
<gene>
    <name evidence="1" type="ORF">EZ216_13095</name>
</gene>
<proteinExistence type="predicted"/>
<dbReference type="Proteomes" id="UP000297839">
    <property type="component" value="Unassembled WGS sequence"/>
</dbReference>
<evidence type="ECO:0000313" key="1">
    <source>
        <dbReference type="EMBL" id="TFZ02105.1"/>
    </source>
</evidence>
<dbReference type="RefSeq" id="WP_135250201.1">
    <property type="nucleotide sequence ID" value="NZ_SMLK01000003.1"/>
</dbReference>
<name>A0A4Z0BVN5_9BURK</name>
<reference evidence="1 2" key="1">
    <citation type="submission" date="2019-03" db="EMBL/GenBank/DDBJ databases">
        <title>Ramlibacter sp. 18x22-1, whole genome shotgun sequence.</title>
        <authorList>
            <person name="Zhang X."/>
            <person name="Feng G."/>
            <person name="Zhu H."/>
        </authorList>
    </citation>
    <scope>NUCLEOTIDE SEQUENCE [LARGE SCALE GENOMIC DNA]</scope>
    <source>
        <strain evidence="1 2">18x22-1</strain>
    </source>
</reference>
<sequence length="149" mass="16161">MRAIALGSPVVNTDAALLTVARQGFCRRGEFLLLRAKQQALPSASQEAHATILEAAVNSLHTDDYVQADHWSHAIAFLETLAQAWSSFSPAHPGLEALVTMQGTTRGVHISLTAARTGWSNCPKDLHRMVLPIMEARLVEQPVEELIAA</sequence>
<dbReference type="AlphaFoldDB" id="A0A4Z0BVN5"/>
<organism evidence="1 2">
    <name type="scientific">Ramlibacter humi</name>
    <dbReference type="NCBI Taxonomy" id="2530451"/>
    <lineage>
        <taxon>Bacteria</taxon>
        <taxon>Pseudomonadati</taxon>
        <taxon>Pseudomonadota</taxon>
        <taxon>Betaproteobacteria</taxon>
        <taxon>Burkholderiales</taxon>
        <taxon>Comamonadaceae</taxon>
        <taxon>Ramlibacter</taxon>
    </lineage>
</organism>
<comment type="caution">
    <text evidence="1">The sequence shown here is derived from an EMBL/GenBank/DDBJ whole genome shotgun (WGS) entry which is preliminary data.</text>
</comment>
<protein>
    <submittedName>
        <fullName evidence="1">Uncharacterized protein</fullName>
    </submittedName>
</protein>
<accession>A0A4Z0BVN5</accession>
<evidence type="ECO:0000313" key="2">
    <source>
        <dbReference type="Proteomes" id="UP000297839"/>
    </source>
</evidence>